<reference evidence="1 2" key="1">
    <citation type="submission" date="2011-08" db="EMBL/GenBank/DDBJ databases">
        <title>The Genome Sequence of Plasmodium vivax India VII.</title>
        <authorList>
            <consortium name="The Broad Institute Genome Sequencing Platform"/>
            <consortium name="The Broad Institute Genome Sequencing Center for Infectious Disease"/>
            <person name="Neafsey D."/>
            <person name="Carlton J."/>
            <person name="Barnwell J."/>
            <person name="Collins W."/>
            <person name="Escalante A."/>
            <person name="Mullikin J."/>
            <person name="Saul A."/>
            <person name="Guigo R."/>
            <person name="Camara F."/>
            <person name="Young S.K."/>
            <person name="Zeng Q."/>
            <person name="Gargeya S."/>
            <person name="Fitzgerald M."/>
            <person name="Haas B."/>
            <person name="Abouelleil A."/>
            <person name="Alvarado L."/>
            <person name="Arachchi H.M."/>
            <person name="Berlin A."/>
            <person name="Brown A."/>
            <person name="Chapman S.B."/>
            <person name="Chen Z."/>
            <person name="Dunbar C."/>
            <person name="Freedman E."/>
            <person name="Gearin G."/>
            <person name="Gellesch M."/>
            <person name="Goldberg J."/>
            <person name="Griggs A."/>
            <person name="Gujja S."/>
            <person name="Heiman D."/>
            <person name="Howarth C."/>
            <person name="Larson L."/>
            <person name="Lui A."/>
            <person name="MacDonald P.J.P."/>
            <person name="Montmayeur A."/>
            <person name="Murphy C."/>
            <person name="Neiman D."/>
            <person name="Pearson M."/>
            <person name="Priest M."/>
            <person name="Roberts A."/>
            <person name="Saif S."/>
            <person name="Shea T."/>
            <person name="Shenoy N."/>
            <person name="Sisk P."/>
            <person name="Stolte C."/>
            <person name="Sykes S."/>
            <person name="Wortman J."/>
            <person name="Nusbaum C."/>
            <person name="Birren B."/>
        </authorList>
    </citation>
    <scope>NUCLEOTIDE SEQUENCE [LARGE SCALE GENOMIC DNA]</scope>
    <source>
        <strain evidence="1 2">India VII</strain>
    </source>
</reference>
<organism evidence="1 2">
    <name type="scientific">Plasmodium vivax India VII</name>
    <dbReference type="NCBI Taxonomy" id="1077284"/>
    <lineage>
        <taxon>Eukaryota</taxon>
        <taxon>Sar</taxon>
        <taxon>Alveolata</taxon>
        <taxon>Apicomplexa</taxon>
        <taxon>Aconoidasida</taxon>
        <taxon>Haemosporida</taxon>
        <taxon>Plasmodiidae</taxon>
        <taxon>Plasmodium</taxon>
        <taxon>Plasmodium (Plasmodium)</taxon>
    </lineage>
</organism>
<evidence type="ECO:0000313" key="1">
    <source>
        <dbReference type="EMBL" id="KMZ76900.1"/>
    </source>
</evidence>
<dbReference type="EMBL" id="KQ234577">
    <property type="protein sequence ID" value="KMZ76900.1"/>
    <property type="molecule type" value="Genomic_DNA"/>
</dbReference>
<proteinExistence type="predicted"/>
<dbReference type="Proteomes" id="UP000053562">
    <property type="component" value="Unassembled WGS sequence"/>
</dbReference>
<gene>
    <name evidence="1" type="ORF">PVIIG_06238</name>
</gene>
<accession>A0A0J9S2E6</accession>
<evidence type="ECO:0000313" key="2">
    <source>
        <dbReference type="Proteomes" id="UP000053562"/>
    </source>
</evidence>
<dbReference type="AlphaFoldDB" id="A0A0J9S2E6"/>
<sequence length="132" mass="15264">MKKLYVLYNTYEVFNTIKATTSIYGLFTNLVQVVNSYNSIINDNGISAYLFKKLKYIKFLVERLELMKSGECRNLSKLLPIKKGTREETEQCIDQGKPITISQQGSVFQQVVGNQEREQKWIHPITICHVLV</sequence>
<protein>
    <submittedName>
        <fullName evidence="1">Uncharacterized protein</fullName>
    </submittedName>
</protein>
<name>A0A0J9S2E6_PLAVI</name>